<gene>
    <name evidence="1" type="ORF">NCTC10005_04757</name>
</gene>
<reference evidence="1 2" key="1">
    <citation type="submission" date="2018-06" db="EMBL/GenBank/DDBJ databases">
        <authorList>
            <consortium name="Pathogen Informatics"/>
            <person name="Doyle S."/>
        </authorList>
    </citation>
    <scope>NUCLEOTIDE SEQUENCE [LARGE SCALE GENOMIC DNA]</scope>
    <source>
        <strain evidence="1 2">NCTC10005</strain>
    </source>
</reference>
<evidence type="ECO:0000313" key="2">
    <source>
        <dbReference type="Proteomes" id="UP000255106"/>
    </source>
</evidence>
<dbReference type="EMBL" id="UGJB01000004">
    <property type="protein sequence ID" value="STQ11975.1"/>
    <property type="molecule type" value="Genomic_DNA"/>
</dbReference>
<accession>A0A0M7BHT6</accession>
<evidence type="ECO:0000313" key="1">
    <source>
        <dbReference type="EMBL" id="STQ11975.1"/>
    </source>
</evidence>
<proteinExistence type="predicted"/>
<dbReference type="AlphaFoldDB" id="A0A0M7BHT6"/>
<name>A0A0M7BHT6_ENTCL</name>
<dbReference type="Proteomes" id="UP000255106">
    <property type="component" value="Unassembled WGS sequence"/>
</dbReference>
<organism evidence="1 2">
    <name type="scientific">Enterobacter cloacae</name>
    <dbReference type="NCBI Taxonomy" id="550"/>
    <lineage>
        <taxon>Bacteria</taxon>
        <taxon>Pseudomonadati</taxon>
        <taxon>Pseudomonadota</taxon>
        <taxon>Gammaproteobacteria</taxon>
        <taxon>Enterobacterales</taxon>
        <taxon>Enterobacteriaceae</taxon>
        <taxon>Enterobacter</taxon>
        <taxon>Enterobacter cloacae complex</taxon>
    </lineage>
</organism>
<protein>
    <submittedName>
        <fullName evidence="1">Uncharacterized protein</fullName>
    </submittedName>
</protein>
<sequence>MRSTIVSNYFCRSSNITFVLTNGFASFLNLITCVR</sequence>